<dbReference type="GeneID" id="95580665"/>
<keyword evidence="2" id="KW-1003">Cell membrane</keyword>
<dbReference type="AlphaFoldDB" id="A0A430B4W0"/>
<evidence type="ECO:0000313" key="7">
    <source>
        <dbReference type="EMBL" id="RSU15338.1"/>
    </source>
</evidence>
<reference evidence="7 8" key="1">
    <citation type="submission" date="2017-05" db="EMBL/GenBank/DDBJ databases">
        <title>Vagococcus spp. assemblies.</title>
        <authorList>
            <person name="Gulvik C.A."/>
        </authorList>
    </citation>
    <scope>NUCLEOTIDE SEQUENCE [LARGE SCALE GENOMIC DNA]</scope>
    <source>
        <strain evidence="7 8">SS1714</strain>
    </source>
</reference>
<evidence type="ECO:0000256" key="1">
    <source>
        <dbReference type="ARBA" id="ARBA00004236"/>
    </source>
</evidence>
<dbReference type="Pfam" id="PF04347">
    <property type="entry name" value="FliO"/>
    <property type="match status" value="1"/>
</dbReference>
<keyword evidence="3 6" id="KW-0812">Transmembrane</keyword>
<evidence type="ECO:0000256" key="6">
    <source>
        <dbReference type="SAM" id="Phobius"/>
    </source>
</evidence>
<dbReference type="OrthoDB" id="2200488at2"/>
<evidence type="ECO:0000256" key="3">
    <source>
        <dbReference type="ARBA" id="ARBA00022692"/>
    </source>
</evidence>
<organism evidence="7 8">
    <name type="scientific">Vagococcus carniphilus</name>
    <dbReference type="NCBI Taxonomy" id="218144"/>
    <lineage>
        <taxon>Bacteria</taxon>
        <taxon>Bacillati</taxon>
        <taxon>Bacillota</taxon>
        <taxon>Bacilli</taxon>
        <taxon>Lactobacillales</taxon>
        <taxon>Enterococcaceae</taxon>
        <taxon>Vagococcus</taxon>
    </lineage>
</organism>
<evidence type="ECO:0000313" key="8">
    <source>
        <dbReference type="Proteomes" id="UP000288028"/>
    </source>
</evidence>
<keyword evidence="5 6" id="KW-0472">Membrane</keyword>
<dbReference type="RefSeq" id="WP_126793113.1">
    <property type="nucleotide sequence ID" value="NZ_CP060720.1"/>
</dbReference>
<evidence type="ECO:0000256" key="2">
    <source>
        <dbReference type="ARBA" id="ARBA00022475"/>
    </source>
</evidence>
<evidence type="ECO:0000256" key="5">
    <source>
        <dbReference type="ARBA" id="ARBA00023136"/>
    </source>
</evidence>
<gene>
    <name evidence="7" type="ORF">CBF28_06325</name>
</gene>
<evidence type="ECO:0008006" key="9">
    <source>
        <dbReference type="Google" id="ProtNLM"/>
    </source>
</evidence>
<dbReference type="EMBL" id="NGKB01000005">
    <property type="protein sequence ID" value="RSU15338.1"/>
    <property type="molecule type" value="Genomic_DNA"/>
</dbReference>
<keyword evidence="4 6" id="KW-1133">Transmembrane helix</keyword>
<name>A0A430B4W0_9ENTE</name>
<dbReference type="InterPro" id="IPR022781">
    <property type="entry name" value="Flagellar_biosynth_FliO"/>
</dbReference>
<feature type="transmembrane region" description="Helical" evidence="6">
    <location>
        <begin position="6"/>
        <end position="28"/>
    </location>
</feature>
<sequence length="126" mass="14770">MTSFFLLFKSIVFLVVIILLIQITLTYVNKFNQTQSKNIEIIEKLSVSKDSSMAIVLVCGSYYLMSLTPSSNQMIKKLNEIEVREIQIQQMVDTEFQQKRQEQFLMQCQNWFKKFKKKGIKNGKAD</sequence>
<dbReference type="GO" id="GO:0016020">
    <property type="term" value="C:membrane"/>
    <property type="evidence" value="ECO:0007669"/>
    <property type="project" value="InterPro"/>
</dbReference>
<comment type="subcellular location">
    <subcellularLocation>
        <location evidence="1">Cell membrane</location>
    </subcellularLocation>
</comment>
<evidence type="ECO:0000256" key="4">
    <source>
        <dbReference type="ARBA" id="ARBA00022989"/>
    </source>
</evidence>
<comment type="caution">
    <text evidence="7">The sequence shown here is derived from an EMBL/GenBank/DDBJ whole genome shotgun (WGS) entry which is preliminary data.</text>
</comment>
<dbReference type="Proteomes" id="UP000288028">
    <property type="component" value="Unassembled WGS sequence"/>
</dbReference>
<proteinExistence type="predicted"/>
<protein>
    <recommendedName>
        <fullName evidence="9">Flagellar biosynthetic protein FliO</fullName>
    </recommendedName>
</protein>
<dbReference type="GO" id="GO:0044781">
    <property type="term" value="P:bacterial-type flagellum organization"/>
    <property type="evidence" value="ECO:0007669"/>
    <property type="project" value="InterPro"/>
</dbReference>
<accession>A0A430B4W0</accession>
<keyword evidence="8" id="KW-1185">Reference proteome</keyword>